<feature type="region of interest" description="Disordered" evidence="20">
    <location>
        <begin position="281"/>
        <end position="362"/>
    </location>
</feature>
<reference evidence="22" key="3">
    <citation type="submission" date="2025-09" db="UniProtKB">
        <authorList>
            <consortium name="Ensembl"/>
        </authorList>
    </citation>
    <scope>IDENTIFICATION</scope>
</reference>
<feature type="region of interest" description="Disordered" evidence="20">
    <location>
        <begin position="120"/>
        <end position="255"/>
    </location>
</feature>
<evidence type="ECO:0000313" key="22">
    <source>
        <dbReference type="Ensembl" id="ENSMFAP00000009613.2"/>
    </source>
</evidence>
<feature type="compositionally biased region" description="Polar residues" evidence="20">
    <location>
        <begin position="474"/>
        <end position="487"/>
    </location>
</feature>
<dbReference type="GO" id="GO:0022408">
    <property type="term" value="P:negative regulation of cell-cell adhesion"/>
    <property type="evidence" value="ECO:0007669"/>
    <property type="project" value="TreeGrafter"/>
</dbReference>
<dbReference type="GO" id="GO:0016477">
    <property type="term" value="P:cell migration"/>
    <property type="evidence" value="ECO:0007669"/>
    <property type="project" value="InterPro"/>
</dbReference>
<dbReference type="PANTHER" id="PTHR12067:SF5">
    <property type="entry name" value="PODOCALYXIN"/>
    <property type="match status" value="1"/>
</dbReference>
<dbReference type="Bgee" id="ENSMFAG00000035169">
    <property type="expression patterns" value="Expressed in adult mammalian kidney and 13 other cell types or tissues"/>
</dbReference>
<dbReference type="Pfam" id="PF06365">
    <property type="entry name" value="CD34_antigen"/>
    <property type="match status" value="1"/>
</dbReference>
<keyword evidence="17" id="KW-0325">Glycoprotein</keyword>
<evidence type="ECO:0000256" key="3">
    <source>
        <dbReference type="ARBA" id="ARBA00004221"/>
    </source>
</evidence>
<sequence length="820" mass="86296">MGARRQVNCTWQVGDELLRGRCRTRRRPGGREWLSATTQGWRSARSGFARSARAPAVCWGFPPGPLRSTRGDTCGRGPAARRSPGPGPRAHTQSPQGAEAARPPARRAPGRSFLLCSLFTAQRPPSPGPALPGRRRRGQAHGGRGEGRGEGGRGRGPARTGRARSSRSRQWGRSRADAAQDAAAAAAPPLLALRPSPALRQQQGGRAGAARPGSPGPQPGRRSHPQASPSGAHSPTVRTRGPSAGPAATCSRPRGEDTMRCALALSALLLLLVSPLLASQDAAPTTKNPSSTTPETTVKQGLTSASSVSTTATVQQNTVPTSKAMNTLAPTTASTRGVSSDSPGTTTQVPQTSGPVTTTVTTGCCSDNTATANKGSRSTQGAGATTVAISTTTVKPDTTSSQNGAENTTNSGGQRSHSVITDLSSSKAEHPTTHHPTNPVSPSQPTSTHPVATPTRSGHDHLTTASSSSSSSSTVASPGHTFTSPGMITTPPPSVISQRTEQTSSQMPASTMAPSSKGTVQPTSPMTALRMSSLPETMSSSPTAASTTHRYSKTPSPTLAHGSDWTKCEAPEMLSEKLLILNLTGNTLCAGGPPDEKLVTLMCQAVKATFNRTQDECSIRLARIQGSQAVAVKEITIHTKFPAKDVYERLKDKWDELKDAGVSHMQLGDQGPPEEAEDRFSMPLIITIVCMASFLLLVAALYGCCHQRLSQRKDQQRLTEELQTVENGLLGRMKLAQEKSTPALQVEMLSQDLPYFSPITTSQIGSLVFVKETELVPFIFPQLPLGLVKLSSICSVNIYRSPPMSQGLGVHLVIEELTME</sequence>
<feature type="compositionally biased region" description="Low complexity" evidence="20">
    <location>
        <begin position="173"/>
        <end position="213"/>
    </location>
</feature>
<keyword evidence="16 21" id="KW-0472">Membrane</keyword>
<dbReference type="GO" id="GO:0045121">
    <property type="term" value="C:membrane raft"/>
    <property type="evidence" value="ECO:0007669"/>
    <property type="project" value="UniProtKB-SubCell"/>
</dbReference>
<organism evidence="22 23">
    <name type="scientific">Macaca fascicularis</name>
    <name type="common">Crab-eating macaque</name>
    <name type="synonym">Cynomolgus monkey</name>
    <dbReference type="NCBI Taxonomy" id="9541"/>
    <lineage>
        <taxon>Eukaryota</taxon>
        <taxon>Metazoa</taxon>
        <taxon>Chordata</taxon>
        <taxon>Craniata</taxon>
        <taxon>Vertebrata</taxon>
        <taxon>Euteleostomi</taxon>
        <taxon>Mammalia</taxon>
        <taxon>Eutheria</taxon>
        <taxon>Euarchontoglires</taxon>
        <taxon>Primates</taxon>
        <taxon>Haplorrhini</taxon>
        <taxon>Catarrhini</taxon>
        <taxon>Cercopithecidae</taxon>
        <taxon>Cercopithecinae</taxon>
        <taxon>Macaca</taxon>
    </lineage>
</organism>
<feature type="compositionally biased region" description="Polar residues" evidence="20">
    <location>
        <begin position="282"/>
        <end position="302"/>
    </location>
</feature>
<comment type="function">
    <text evidence="1">Involved in the regulation of both adhesion and cell morphology and cancer progression. Functions as an anti-adhesive molecule that maintains an open filtration pathway between neighboring foot processes in the podocyte by charge repulsion. Acts as a pro-adhesive molecule, enhancing the adherence of cells to immobilized ligands, increasing the rate of migration and cell-cell contacts in an integrin-dependent manner. Induces the formation of apical actin-dependent microvilli. Involved in the formation of a preapical plasma membrane subdomain to set up initial epithelial polarization and the apical lumen formation during renal tubulogenesis. Plays a role in cancer development and aggressiveness by inducing cell migration and invasion through its interaction with the actin-binding protein EZR. Affects EZR-dependent signaling events, leading to increased activities of the MAPK and PI3K pathways in cancer cells.</text>
</comment>
<dbReference type="GO" id="GO:0030027">
    <property type="term" value="C:lamellipodium"/>
    <property type="evidence" value="ECO:0007669"/>
    <property type="project" value="UniProtKB-SubCell"/>
</dbReference>
<evidence type="ECO:0000256" key="14">
    <source>
        <dbReference type="ARBA" id="ARBA00022889"/>
    </source>
</evidence>
<dbReference type="GO" id="GO:0007155">
    <property type="term" value="P:cell adhesion"/>
    <property type="evidence" value="ECO:0007669"/>
    <property type="project" value="UniProtKB-KW"/>
</dbReference>
<evidence type="ECO:0000256" key="13">
    <source>
        <dbReference type="ARBA" id="ARBA00022729"/>
    </source>
</evidence>
<feature type="compositionally biased region" description="Low complexity" evidence="20">
    <location>
        <begin position="75"/>
        <end position="103"/>
    </location>
</feature>
<evidence type="ECO:0000256" key="17">
    <source>
        <dbReference type="ARBA" id="ARBA00023180"/>
    </source>
</evidence>
<dbReference type="PANTHER" id="PTHR12067">
    <property type="entry name" value="PODOCALYXIN"/>
    <property type="match status" value="1"/>
</dbReference>
<evidence type="ECO:0000256" key="7">
    <source>
        <dbReference type="ARBA" id="ARBA00004486"/>
    </source>
</evidence>
<evidence type="ECO:0000256" key="5">
    <source>
        <dbReference type="ARBA" id="ARBA00004466"/>
    </source>
</evidence>
<keyword evidence="15 21" id="KW-1133">Transmembrane helix</keyword>
<evidence type="ECO:0000256" key="21">
    <source>
        <dbReference type="SAM" id="Phobius"/>
    </source>
</evidence>
<evidence type="ECO:0000256" key="8">
    <source>
        <dbReference type="ARBA" id="ARBA00004510"/>
    </source>
</evidence>
<feature type="transmembrane region" description="Helical" evidence="21">
    <location>
        <begin position="680"/>
        <end position="703"/>
    </location>
</feature>
<dbReference type="GO" id="GO:0016324">
    <property type="term" value="C:apical plasma membrane"/>
    <property type="evidence" value="ECO:0007669"/>
    <property type="project" value="UniProtKB-SubCell"/>
</dbReference>
<dbReference type="Ensembl" id="ENSMFAT00000035613.2">
    <property type="protein sequence ID" value="ENSMFAP00000009613.2"/>
    <property type="gene ID" value="ENSMFAG00000035169.2"/>
</dbReference>
<feature type="compositionally biased region" description="Polar residues" evidence="20">
    <location>
        <begin position="434"/>
        <end position="456"/>
    </location>
</feature>
<evidence type="ECO:0000256" key="18">
    <source>
        <dbReference type="ARBA" id="ARBA00023273"/>
    </source>
</evidence>
<dbReference type="GO" id="GO:0031528">
    <property type="term" value="C:microvillus membrane"/>
    <property type="evidence" value="ECO:0007669"/>
    <property type="project" value="TreeGrafter"/>
</dbReference>
<evidence type="ECO:0000256" key="1">
    <source>
        <dbReference type="ARBA" id="ARBA00003167"/>
    </source>
</evidence>
<dbReference type="GO" id="GO:0001726">
    <property type="term" value="C:ruffle"/>
    <property type="evidence" value="ECO:0007669"/>
    <property type="project" value="UniProtKB-SubCell"/>
</dbReference>
<dbReference type="GO" id="GO:0032534">
    <property type="term" value="P:regulation of microvillus assembly"/>
    <property type="evidence" value="ECO:0007669"/>
    <property type="project" value="TreeGrafter"/>
</dbReference>
<evidence type="ECO:0000256" key="6">
    <source>
        <dbReference type="ARBA" id="ARBA00004479"/>
    </source>
</evidence>
<keyword evidence="11" id="KW-1003">Cell membrane</keyword>
<evidence type="ECO:0000256" key="9">
    <source>
        <dbReference type="ARBA" id="ARBA00007029"/>
    </source>
</evidence>
<proteinExistence type="inferred from homology"/>
<evidence type="ECO:0000256" key="12">
    <source>
        <dbReference type="ARBA" id="ARBA00022692"/>
    </source>
</evidence>
<feature type="compositionally biased region" description="Basic and acidic residues" evidence="20">
    <location>
        <begin position="143"/>
        <end position="153"/>
    </location>
</feature>
<protein>
    <recommendedName>
        <fullName evidence="10">Podocalyxin</fullName>
    </recommendedName>
    <alternativeName>
        <fullName evidence="19">Podocalyxin-like protein 1</fullName>
    </alternativeName>
</protein>
<feature type="compositionally biased region" description="Low complexity" evidence="20">
    <location>
        <begin position="303"/>
        <end position="314"/>
    </location>
</feature>
<keyword evidence="12 21" id="KW-0812">Transmembrane</keyword>
<evidence type="ECO:0000256" key="15">
    <source>
        <dbReference type="ARBA" id="ARBA00022989"/>
    </source>
</evidence>
<feature type="compositionally biased region" description="Polar residues" evidence="20">
    <location>
        <begin position="315"/>
        <end position="341"/>
    </location>
</feature>
<accession>A0A2K5UB82</accession>
<evidence type="ECO:0000256" key="19">
    <source>
        <dbReference type="ARBA" id="ARBA00031141"/>
    </source>
</evidence>
<reference evidence="22 23" key="1">
    <citation type="submission" date="2013-03" db="EMBL/GenBank/DDBJ databases">
        <authorList>
            <person name="Warren W."/>
            <person name="Wilson R.K."/>
        </authorList>
    </citation>
    <scope>NUCLEOTIDE SEQUENCE</scope>
</reference>
<feature type="compositionally biased region" description="Low complexity" evidence="20">
    <location>
        <begin position="537"/>
        <end position="548"/>
    </location>
</feature>
<evidence type="ECO:0000256" key="11">
    <source>
        <dbReference type="ARBA" id="ARBA00022475"/>
    </source>
</evidence>
<comment type="similarity">
    <text evidence="9">Belongs to the podocalyxin family.</text>
</comment>
<keyword evidence="18" id="KW-0966">Cell projection</keyword>
<evidence type="ECO:0000256" key="16">
    <source>
        <dbReference type="ARBA" id="ARBA00023136"/>
    </source>
</evidence>
<dbReference type="InterPro" id="IPR017403">
    <property type="entry name" value="PODXL"/>
</dbReference>
<evidence type="ECO:0000256" key="4">
    <source>
        <dbReference type="ARBA" id="ARBA00004285"/>
    </source>
</evidence>
<evidence type="ECO:0000256" key="10">
    <source>
        <dbReference type="ARBA" id="ARBA00017371"/>
    </source>
</evidence>
<dbReference type="InterPro" id="IPR013836">
    <property type="entry name" value="CD34/Podocalyxin"/>
</dbReference>
<evidence type="ECO:0000313" key="23">
    <source>
        <dbReference type="Proteomes" id="UP000233100"/>
    </source>
</evidence>
<dbReference type="GO" id="GO:0030175">
    <property type="term" value="C:filopodium"/>
    <property type="evidence" value="ECO:0007669"/>
    <property type="project" value="UniProtKB-SubCell"/>
</dbReference>
<dbReference type="AlphaFoldDB" id="A0A2K5UB82"/>
<evidence type="ECO:0000256" key="20">
    <source>
        <dbReference type="SAM" id="MobiDB-lite"/>
    </source>
</evidence>
<keyword evidence="23" id="KW-1185">Reference proteome</keyword>
<keyword evidence="13" id="KW-0732">Signal</keyword>
<feature type="region of interest" description="Disordered" evidence="20">
    <location>
        <begin position="61"/>
        <end position="107"/>
    </location>
</feature>
<feature type="compositionally biased region" description="Basic residues" evidence="20">
    <location>
        <begin position="161"/>
        <end position="172"/>
    </location>
</feature>
<dbReference type="GeneTree" id="ENSGT00730000111314"/>
<feature type="compositionally biased region" description="Low complexity" evidence="20">
    <location>
        <begin position="342"/>
        <end position="362"/>
    </location>
</feature>
<comment type="subcellular location">
    <subcellularLocation>
        <location evidence="3">Apical cell membrane</location>
    </subcellularLocation>
    <subcellularLocation>
        <location evidence="7">Cell projection</location>
        <location evidence="7">Filopodium</location>
    </subcellularLocation>
    <subcellularLocation>
        <location evidence="8">Cell projection</location>
        <location evidence="8">Lamellipodium</location>
    </subcellularLocation>
    <subcellularLocation>
        <location evidence="2">Cell projection</location>
        <location evidence="2">Microvillus</location>
    </subcellularLocation>
    <subcellularLocation>
        <location evidence="5">Cell projection</location>
        <location evidence="5">Ruffle</location>
    </subcellularLocation>
    <subcellularLocation>
        <location evidence="4">Membrane raft</location>
    </subcellularLocation>
    <subcellularLocation>
        <location evidence="6">Membrane</location>
        <topology evidence="6">Single-pass type I membrane protein</topology>
    </subcellularLocation>
</comment>
<dbReference type="GO" id="GO:0033634">
    <property type="term" value="P:positive regulation of cell-cell adhesion mediated by integrin"/>
    <property type="evidence" value="ECO:0007669"/>
    <property type="project" value="TreeGrafter"/>
</dbReference>
<reference evidence="22" key="2">
    <citation type="submission" date="2025-08" db="UniProtKB">
        <authorList>
            <consortium name="Ensembl"/>
        </authorList>
    </citation>
    <scope>IDENTIFICATION</scope>
</reference>
<feature type="compositionally biased region" description="Polar residues" evidence="20">
    <location>
        <begin position="495"/>
        <end position="526"/>
    </location>
</feature>
<dbReference type="Proteomes" id="UP000233100">
    <property type="component" value="Chromosome 3"/>
</dbReference>
<feature type="region of interest" description="Disordered" evidence="20">
    <location>
        <begin position="392"/>
        <end position="563"/>
    </location>
</feature>
<feature type="compositionally biased region" description="Polar residues" evidence="20">
    <location>
        <begin position="227"/>
        <end position="237"/>
    </location>
</feature>
<keyword evidence="14" id="KW-0130">Cell adhesion</keyword>
<name>A0A2K5UB82_MACFA</name>
<evidence type="ECO:0000256" key="2">
    <source>
        <dbReference type="ARBA" id="ARBA00004105"/>
    </source>
</evidence>
<dbReference type="VEuPathDB" id="HostDB:ENSMFAG00000035169"/>
<feature type="compositionally biased region" description="Polar residues" evidence="20">
    <location>
        <begin position="392"/>
        <end position="426"/>
    </location>
</feature>